<dbReference type="GO" id="GO:0006635">
    <property type="term" value="P:fatty acid beta-oxidation"/>
    <property type="evidence" value="ECO:0007669"/>
    <property type="project" value="TreeGrafter"/>
</dbReference>
<dbReference type="InterPro" id="IPR008927">
    <property type="entry name" value="6-PGluconate_DH-like_C_sf"/>
</dbReference>
<comment type="caution">
    <text evidence="10">The sequence shown here is derived from an EMBL/GenBank/DDBJ whole genome shotgun (WGS) entry which is preliminary data.</text>
</comment>
<comment type="similarity">
    <text evidence="2">Belongs to the 3-hydroxyacyl-CoA dehydrogenase family.</text>
</comment>
<dbReference type="Proteomes" id="UP001460270">
    <property type="component" value="Unassembled WGS sequence"/>
</dbReference>
<dbReference type="GO" id="GO:0005739">
    <property type="term" value="C:mitochondrion"/>
    <property type="evidence" value="ECO:0007669"/>
    <property type="project" value="TreeGrafter"/>
</dbReference>
<feature type="domain" description="3-hydroxyacyl-CoA dehydrogenase C-terminal" evidence="9">
    <location>
        <begin position="2"/>
        <end position="86"/>
    </location>
</feature>
<evidence type="ECO:0000256" key="2">
    <source>
        <dbReference type="ARBA" id="ARBA00009463"/>
    </source>
</evidence>
<dbReference type="SUPFAM" id="SSF48179">
    <property type="entry name" value="6-phosphogluconate dehydrogenase C-terminal domain-like"/>
    <property type="match status" value="1"/>
</dbReference>
<keyword evidence="5" id="KW-0560">Oxidoreductase</keyword>
<reference evidence="11" key="1">
    <citation type="submission" date="2024-04" db="EMBL/GenBank/DDBJ databases">
        <title>Salinicola lusitanus LLJ914,a marine bacterium isolated from the Okinawa Trough.</title>
        <authorList>
            <person name="Li J."/>
        </authorList>
    </citation>
    <scope>NUCLEOTIDE SEQUENCE [LARGE SCALE GENOMIC DNA]</scope>
</reference>
<comment type="catalytic activity">
    <reaction evidence="8">
        <text>a (3S)-3-hydroxyacyl-CoA + NAD(+) = a 3-oxoacyl-CoA + NADH + H(+)</text>
        <dbReference type="Rhea" id="RHEA:22432"/>
        <dbReference type="ChEBI" id="CHEBI:15378"/>
        <dbReference type="ChEBI" id="CHEBI:57318"/>
        <dbReference type="ChEBI" id="CHEBI:57540"/>
        <dbReference type="ChEBI" id="CHEBI:57945"/>
        <dbReference type="ChEBI" id="CHEBI:90726"/>
        <dbReference type="EC" id="1.1.1.35"/>
    </reaction>
</comment>
<gene>
    <name evidence="10" type="ORF">WMY93_006899</name>
</gene>
<evidence type="ECO:0000256" key="6">
    <source>
        <dbReference type="ARBA" id="ARBA00023027"/>
    </source>
</evidence>
<proteinExistence type="inferred from homology"/>
<organism evidence="10 11">
    <name type="scientific">Mugilogobius chulae</name>
    <name type="common">yellowstripe goby</name>
    <dbReference type="NCBI Taxonomy" id="88201"/>
    <lineage>
        <taxon>Eukaryota</taxon>
        <taxon>Metazoa</taxon>
        <taxon>Chordata</taxon>
        <taxon>Craniata</taxon>
        <taxon>Vertebrata</taxon>
        <taxon>Euteleostomi</taxon>
        <taxon>Actinopterygii</taxon>
        <taxon>Neopterygii</taxon>
        <taxon>Teleostei</taxon>
        <taxon>Neoteleostei</taxon>
        <taxon>Acanthomorphata</taxon>
        <taxon>Gobiaria</taxon>
        <taxon>Gobiiformes</taxon>
        <taxon>Gobioidei</taxon>
        <taxon>Gobiidae</taxon>
        <taxon>Gobionellinae</taxon>
        <taxon>Mugilogobius</taxon>
    </lineage>
</organism>
<sequence length="87" mass="9641">MEAIRLHERGHGSKEDIDIAMKLGAGYPMGPFELLDYVGLDTAKFIIDGWSAMDPGNPLFAQSELLNKLVAEGKYGKKTGEGFYKYK</sequence>
<evidence type="ECO:0000256" key="8">
    <source>
        <dbReference type="ARBA" id="ARBA00049556"/>
    </source>
</evidence>
<dbReference type="InterPro" id="IPR013328">
    <property type="entry name" value="6PGD_dom2"/>
</dbReference>
<dbReference type="EC" id="1.1.1.35" evidence="3"/>
<dbReference type="GO" id="GO:0003857">
    <property type="term" value="F:(3S)-3-hydroxyacyl-CoA dehydrogenase (NAD+) activity"/>
    <property type="evidence" value="ECO:0007669"/>
    <property type="project" value="UniProtKB-EC"/>
</dbReference>
<evidence type="ECO:0000313" key="10">
    <source>
        <dbReference type="EMBL" id="KAK7930504.1"/>
    </source>
</evidence>
<dbReference type="AlphaFoldDB" id="A0AAW0PWP0"/>
<dbReference type="EMBL" id="JBBPFD010000004">
    <property type="protein sequence ID" value="KAK7930504.1"/>
    <property type="molecule type" value="Genomic_DNA"/>
</dbReference>
<evidence type="ECO:0000256" key="1">
    <source>
        <dbReference type="ARBA" id="ARBA00005189"/>
    </source>
</evidence>
<dbReference type="PANTHER" id="PTHR43561">
    <property type="match status" value="1"/>
</dbReference>
<evidence type="ECO:0000313" key="11">
    <source>
        <dbReference type="Proteomes" id="UP001460270"/>
    </source>
</evidence>
<evidence type="ECO:0000256" key="5">
    <source>
        <dbReference type="ARBA" id="ARBA00023002"/>
    </source>
</evidence>
<comment type="pathway">
    <text evidence="1">Lipid metabolism.</text>
</comment>
<keyword evidence="6" id="KW-0520">NAD</keyword>
<evidence type="ECO:0000256" key="3">
    <source>
        <dbReference type="ARBA" id="ARBA00013000"/>
    </source>
</evidence>
<dbReference type="Pfam" id="PF00725">
    <property type="entry name" value="3HCDH"/>
    <property type="match status" value="1"/>
</dbReference>
<evidence type="ECO:0000256" key="7">
    <source>
        <dbReference type="ARBA" id="ARBA00023098"/>
    </source>
</evidence>
<evidence type="ECO:0000259" key="9">
    <source>
        <dbReference type="Pfam" id="PF00725"/>
    </source>
</evidence>
<keyword evidence="7" id="KW-0443">Lipid metabolism</keyword>
<name>A0AAW0PWP0_9GOBI</name>
<dbReference type="InterPro" id="IPR006108">
    <property type="entry name" value="3HC_DH_C"/>
</dbReference>
<accession>A0AAW0PWP0</accession>
<keyword evidence="11" id="KW-1185">Reference proteome</keyword>
<evidence type="ECO:0000256" key="4">
    <source>
        <dbReference type="ARBA" id="ARBA00022832"/>
    </source>
</evidence>
<dbReference type="PANTHER" id="PTHR43561:SF3">
    <property type="entry name" value="HYDROXYACYL-COENZYME A DEHYDROGENASE, MITOCHONDRIAL"/>
    <property type="match status" value="1"/>
</dbReference>
<keyword evidence="4" id="KW-0276">Fatty acid metabolism</keyword>
<protein>
    <recommendedName>
        <fullName evidence="3">3-hydroxyacyl-CoA dehydrogenase</fullName>
        <ecNumber evidence="3">1.1.1.35</ecNumber>
    </recommendedName>
</protein>
<dbReference type="FunFam" id="1.10.1040.10:FF:000019">
    <property type="entry name" value="3-hydroxybutyryl-CoA dehydrogenase FadB2"/>
    <property type="match status" value="1"/>
</dbReference>
<dbReference type="Gene3D" id="1.10.1040.10">
    <property type="entry name" value="N-(1-d-carboxylethyl)-l-norvaline Dehydrogenase, domain 2"/>
    <property type="match status" value="1"/>
</dbReference>
<dbReference type="InterPro" id="IPR052242">
    <property type="entry name" value="Mito_3-hydroxyacyl-CoA_DH"/>
</dbReference>